<feature type="chain" id="PRO_5018970362" evidence="1">
    <location>
        <begin position="24"/>
        <end position="842"/>
    </location>
</feature>
<evidence type="ECO:0000313" key="4">
    <source>
        <dbReference type="Proteomes" id="UP000282832"/>
    </source>
</evidence>
<accession>A0A437PTW9</accession>
<comment type="caution">
    <text evidence="3">The sequence shown here is derived from an EMBL/GenBank/DDBJ whole genome shotgun (WGS) entry which is preliminary data.</text>
</comment>
<dbReference type="AlphaFoldDB" id="A0A437PTW9"/>
<dbReference type="InterPro" id="IPR026444">
    <property type="entry name" value="Secre_tail"/>
</dbReference>
<dbReference type="OrthoDB" id="1488710at2"/>
<feature type="domain" description="Secretion system C-terminal sorting" evidence="2">
    <location>
        <begin position="767"/>
        <end position="840"/>
    </location>
</feature>
<feature type="signal peptide" evidence="1">
    <location>
        <begin position="1"/>
        <end position="23"/>
    </location>
</feature>
<dbReference type="Proteomes" id="UP000282832">
    <property type="component" value="Unassembled WGS sequence"/>
</dbReference>
<reference evidence="3 4" key="1">
    <citation type="submission" date="2019-01" db="EMBL/GenBank/DDBJ databases">
        <authorList>
            <person name="Chen W.-M."/>
        </authorList>
    </citation>
    <scope>NUCLEOTIDE SEQUENCE [LARGE SCALE GENOMIC DNA]</scope>
    <source>
        <strain evidence="3 4">FSY-15</strain>
    </source>
</reference>
<name>A0A437PTW9_9BACT</name>
<dbReference type="RefSeq" id="WP_127802858.1">
    <property type="nucleotide sequence ID" value="NZ_SACY01000002.1"/>
</dbReference>
<evidence type="ECO:0000313" key="3">
    <source>
        <dbReference type="EMBL" id="RVU25704.1"/>
    </source>
</evidence>
<dbReference type="EMBL" id="SACY01000002">
    <property type="protein sequence ID" value="RVU25704.1"/>
    <property type="molecule type" value="Genomic_DNA"/>
</dbReference>
<gene>
    <name evidence="3" type="ORF">EOJ36_04620</name>
</gene>
<keyword evidence="4" id="KW-1185">Reference proteome</keyword>
<protein>
    <submittedName>
        <fullName evidence="3">T9SS type A sorting domain-containing protein</fullName>
    </submittedName>
</protein>
<dbReference type="NCBIfam" id="TIGR04183">
    <property type="entry name" value="Por_Secre_tail"/>
    <property type="match status" value="1"/>
</dbReference>
<keyword evidence="1" id="KW-0732">Signal</keyword>
<proteinExistence type="predicted"/>
<dbReference type="Pfam" id="PF18962">
    <property type="entry name" value="Por_Secre_tail"/>
    <property type="match status" value="1"/>
</dbReference>
<evidence type="ECO:0000259" key="2">
    <source>
        <dbReference type="Pfam" id="PF18962"/>
    </source>
</evidence>
<sequence>MNKLFKFFAVIFFSMFVVSSAFAQVSINGEASGKYFIVKSGKQNLLTARGCAPGTVTWTLDRWVSADPMNPEVHTIDWPQNTDGPSYPYTIGGTDYNTTVGLGLDPADIANGMYFKCYQYQMTCTPSGGGSSVSRTITFVATKNDEFKPVPEDGYSPKYNKCGDPTTLAGSDITVSAGLTRANSLFIKKPSAGSFTNIANSANGYTRMNYTNAAAETGTYQFKFAYYSYIESGAIVSNDFSNVTSMEVLPKTGSPLAIGDVANMWGLSLVVNGKDPNNGTVNACASDNVTISWANWDTYRNDPRFNGYSFYWSYESNGNYLDFAGSEDINNYNVGKYFGIENKANTGFYEPNFRLKFMPRGLNVGCPIDVLDNVTFTGNSSFSPAYNHELILNVKPSGIAMITSLDNNYICQDGTTILTLAKFEQTLPAGNVVNWYYNGNLITGANNTGTSITIDKAGDYSAQYLVDDPTGVWKNSNNETCYSVFGAYGVQYYNRPSIPTITSSSKIVEYCDYAKVSDILTASSGTVASKGWEWFTNAKTVGTSVNEKYTTADFGTYNARYKDANGCWSLKSSDFVISPIARPATPTIKLTGSAFNCAKDEAGNVVSVKFDLTSPTLTATGSTYQWYIGSSTTAVQNSALTSLAGIVGTSDVKLTQTDGKTGCVSLPSAVASVTFQANPVFASGSITKTAYTLNAKGFNGDAGNYVWKLGSVALAGTTAIQKVQGGAGEYSVAKYVSYTSGSNTISCLSNAIKYAYVPDPEFNGVIVYPNPATTSVIVDVVDTATWNGADVSIFDMLGRKVYAGTYSTASGIDVSGIGVGIYVLNLNAKSGNTFQTKLLINR</sequence>
<organism evidence="3 4">
    <name type="scientific">Sandaracinomonas limnophila</name>
    <dbReference type="NCBI Taxonomy" id="1862386"/>
    <lineage>
        <taxon>Bacteria</taxon>
        <taxon>Pseudomonadati</taxon>
        <taxon>Bacteroidota</taxon>
        <taxon>Cytophagia</taxon>
        <taxon>Cytophagales</taxon>
        <taxon>Flectobacillaceae</taxon>
        <taxon>Sandaracinomonas</taxon>
    </lineage>
</organism>
<evidence type="ECO:0000256" key="1">
    <source>
        <dbReference type="SAM" id="SignalP"/>
    </source>
</evidence>